<dbReference type="Pfam" id="PF22150">
    <property type="entry name" value="Tt1218-like"/>
    <property type="match status" value="1"/>
</dbReference>
<keyword evidence="1" id="KW-0472">Membrane</keyword>
<organism evidence="3 4">
    <name type="scientific">Dasania phycosphaerae</name>
    <dbReference type="NCBI Taxonomy" id="2950436"/>
    <lineage>
        <taxon>Bacteria</taxon>
        <taxon>Pseudomonadati</taxon>
        <taxon>Pseudomonadota</taxon>
        <taxon>Gammaproteobacteria</taxon>
        <taxon>Cellvibrionales</taxon>
        <taxon>Spongiibacteraceae</taxon>
        <taxon>Dasania</taxon>
    </lineage>
</organism>
<evidence type="ECO:0000313" key="4">
    <source>
        <dbReference type="Proteomes" id="UP001069090"/>
    </source>
</evidence>
<proteinExistence type="predicted"/>
<evidence type="ECO:0000313" key="3">
    <source>
        <dbReference type="EMBL" id="MCZ0866034.1"/>
    </source>
</evidence>
<dbReference type="Proteomes" id="UP001069090">
    <property type="component" value="Unassembled WGS sequence"/>
</dbReference>
<dbReference type="EMBL" id="JAPTGG010000010">
    <property type="protein sequence ID" value="MCZ0866034.1"/>
    <property type="molecule type" value="Genomic_DNA"/>
</dbReference>
<feature type="transmembrane region" description="Helical" evidence="1">
    <location>
        <begin position="12"/>
        <end position="36"/>
    </location>
</feature>
<reference evidence="3 4" key="1">
    <citation type="submission" date="2022-12" db="EMBL/GenBank/DDBJ databases">
        <title>Dasania phycosphaerae sp. nov., isolated from particulate material of the south coast of Korea.</title>
        <authorList>
            <person name="Jiang Y."/>
        </authorList>
    </citation>
    <scope>NUCLEOTIDE SEQUENCE [LARGE SCALE GENOMIC DNA]</scope>
    <source>
        <strain evidence="3 4">GY-19</strain>
    </source>
</reference>
<keyword evidence="4" id="KW-1185">Reference proteome</keyword>
<sequence length="156" mass="16795">MNTKIYKARRQSGIAMMEVLITMIVLAIGILGLVGLQYNALKNGNNAQFRYQATLLAYEMSERMRANPLGVDAGHYNNISYASSYSSPGSLGAATMFQHDLAEWKQNLDDSLPNGEGSIDASPLVAGAFTINVRWSQSEGQGTGGATDSISLVVRM</sequence>
<feature type="domain" description="Type IV pilin Tt1218-like" evidence="2">
    <location>
        <begin position="35"/>
        <end position="85"/>
    </location>
</feature>
<evidence type="ECO:0000259" key="2">
    <source>
        <dbReference type="Pfam" id="PF22150"/>
    </source>
</evidence>
<dbReference type="NCBIfam" id="TIGR02523">
    <property type="entry name" value="type_IV_pilV"/>
    <property type="match status" value="1"/>
</dbReference>
<keyword evidence="1" id="KW-0812">Transmembrane</keyword>
<dbReference type="AlphaFoldDB" id="A0A9J6RNX3"/>
<accession>A0A9J6RNX3</accession>
<dbReference type="RefSeq" id="WP_258332191.1">
    <property type="nucleotide sequence ID" value="NZ_JAPTGG010000010.1"/>
</dbReference>
<protein>
    <submittedName>
        <fullName evidence="3">Type IV pilus modification protein PilV</fullName>
    </submittedName>
</protein>
<comment type="caution">
    <text evidence="3">The sequence shown here is derived from an EMBL/GenBank/DDBJ whole genome shotgun (WGS) entry which is preliminary data.</text>
</comment>
<name>A0A9J6RNX3_9GAMM</name>
<evidence type="ECO:0000256" key="1">
    <source>
        <dbReference type="SAM" id="Phobius"/>
    </source>
</evidence>
<dbReference type="InterPro" id="IPR054402">
    <property type="entry name" value="Tt1218-like_dom"/>
</dbReference>
<keyword evidence="1" id="KW-1133">Transmembrane helix</keyword>
<dbReference type="InterPro" id="IPR013362">
    <property type="entry name" value="Pilus_4_PilV"/>
</dbReference>
<gene>
    <name evidence="3" type="primary">pilV</name>
    <name evidence="3" type="ORF">O0V09_12550</name>
</gene>